<keyword evidence="2" id="KW-1185">Reference proteome</keyword>
<dbReference type="Proteomes" id="UP001281147">
    <property type="component" value="Unassembled WGS sequence"/>
</dbReference>
<comment type="caution">
    <text evidence="1">The sequence shown here is derived from an EMBL/GenBank/DDBJ whole genome shotgun (WGS) entry which is preliminary data.</text>
</comment>
<evidence type="ECO:0000313" key="1">
    <source>
        <dbReference type="EMBL" id="KAK3722768.1"/>
    </source>
</evidence>
<evidence type="ECO:0000313" key="2">
    <source>
        <dbReference type="Proteomes" id="UP001281147"/>
    </source>
</evidence>
<sequence length="496" mass="54951">MVFGGKNKQEKASTQHTEHSEHEAVLTGVVALASLFSNCVEAFGLIHASHKWEKEEQLLLCRLGIQQARLLIWGHVTGVSSPPSSVTNQAVPKHPSAAYPDLKEPTFFGPRDERLDETENRKAIETALSAIVDRSAGLSREEMMKKYGLKTPKRLVSEFQPAWDTNRIEAFREQYELLREVAETYAQINTRRASSITHTSWVVADNAKFGNFVKLTQEKVDFLIGMMEVKARVDQGMRMDIKGLGWHLSDDRQRVALDVSKLKLISEACKGEYPEYLPAAEQALQNIDRERRENMPTNPYTSGLASSESGQEPSATTRRGSTPIARPEHVYANANTNGDKPKRPGLFGGIFKSFGGKRSSKYDVNAGRSKSVSAASGETSYDDPPRSMSDSGPVRQSGSTDSMGELEPTRSKSVGAMPDMPPTTYVRSKSVGDILETQPETDEEAHHLANRLERLDTNATAKDEPLEHSVTMDMDFAVSRHDQFHGLGRQGTKTQS</sequence>
<accession>A0ACC3NTS7</accession>
<organism evidence="1 2">
    <name type="scientific">Vermiconidia calcicola</name>
    <dbReference type="NCBI Taxonomy" id="1690605"/>
    <lineage>
        <taxon>Eukaryota</taxon>
        <taxon>Fungi</taxon>
        <taxon>Dikarya</taxon>
        <taxon>Ascomycota</taxon>
        <taxon>Pezizomycotina</taxon>
        <taxon>Dothideomycetes</taxon>
        <taxon>Dothideomycetidae</taxon>
        <taxon>Mycosphaerellales</taxon>
        <taxon>Extremaceae</taxon>
        <taxon>Vermiconidia</taxon>
    </lineage>
</organism>
<protein>
    <submittedName>
        <fullName evidence="1">Uncharacterized protein</fullName>
    </submittedName>
</protein>
<dbReference type="EMBL" id="JAUTXU010000012">
    <property type="protein sequence ID" value="KAK3722768.1"/>
    <property type="molecule type" value="Genomic_DNA"/>
</dbReference>
<proteinExistence type="predicted"/>
<reference evidence="1" key="1">
    <citation type="submission" date="2023-07" db="EMBL/GenBank/DDBJ databases">
        <title>Black Yeasts Isolated from many extreme environments.</title>
        <authorList>
            <person name="Coleine C."/>
            <person name="Stajich J.E."/>
            <person name="Selbmann L."/>
        </authorList>
    </citation>
    <scope>NUCLEOTIDE SEQUENCE</scope>
    <source>
        <strain evidence="1">CCFEE 5714</strain>
    </source>
</reference>
<name>A0ACC3NTS7_9PEZI</name>
<gene>
    <name evidence="1" type="ORF">LTR37_002340</name>
</gene>